<dbReference type="InterPro" id="IPR006696">
    <property type="entry name" value="DUF423"/>
</dbReference>
<dbReference type="Pfam" id="PF04241">
    <property type="entry name" value="DUF423"/>
    <property type="match status" value="1"/>
</dbReference>
<sequence>MNSRLLLVLAGLLGAAGVAAAAAASHVPGGAMLASGAELLLVHAAALLGLAALAERRRERGRLVLVLIGIVMAIGAGLFAGDMAARVFHGQGLFPYAAPTGGSSLIGAWIVLALASAVGSIRAE</sequence>
<keyword evidence="1" id="KW-0472">Membrane</keyword>
<evidence type="ECO:0000256" key="1">
    <source>
        <dbReference type="SAM" id="Phobius"/>
    </source>
</evidence>
<name>A0AAU7XAY2_9HYPH</name>
<protein>
    <submittedName>
        <fullName evidence="3">DUF423 domain-containing protein</fullName>
    </submittedName>
</protein>
<dbReference type="KEGG" id="mflg:ABS361_19575"/>
<evidence type="ECO:0000256" key="2">
    <source>
        <dbReference type="SAM" id="SignalP"/>
    </source>
</evidence>
<dbReference type="AlphaFoldDB" id="A0AAU7XAY2"/>
<dbReference type="RefSeq" id="WP_407049308.1">
    <property type="nucleotide sequence ID" value="NZ_CP158568.1"/>
</dbReference>
<proteinExistence type="predicted"/>
<dbReference type="EMBL" id="CP158568">
    <property type="protein sequence ID" value="XBY44214.1"/>
    <property type="molecule type" value="Genomic_DNA"/>
</dbReference>
<keyword evidence="1" id="KW-1133">Transmembrane helix</keyword>
<accession>A0AAU7XAY2</accession>
<feature type="signal peptide" evidence="2">
    <location>
        <begin position="1"/>
        <end position="21"/>
    </location>
</feature>
<keyword evidence="1" id="KW-0812">Transmembrane</keyword>
<feature type="transmembrane region" description="Helical" evidence="1">
    <location>
        <begin position="31"/>
        <end position="51"/>
    </location>
</feature>
<keyword evidence="2" id="KW-0732">Signal</keyword>
<organism evidence="3">
    <name type="scientific">Methyloraptor flagellatus</name>
    <dbReference type="NCBI Taxonomy" id="3162530"/>
    <lineage>
        <taxon>Bacteria</taxon>
        <taxon>Pseudomonadati</taxon>
        <taxon>Pseudomonadota</taxon>
        <taxon>Alphaproteobacteria</taxon>
        <taxon>Hyphomicrobiales</taxon>
        <taxon>Ancalomicrobiaceae</taxon>
        <taxon>Methyloraptor</taxon>
    </lineage>
</organism>
<feature type="transmembrane region" description="Helical" evidence="1">
    <location>
        <begin position="63"/>
        <end position="81"/>
    </location>
</feature>
<reference evidence="3" key="1">
    <citation type="submission" date="2024-06" db="EMBL/GenBank/DDBJ databases">
        <title>Methylostella associata gen. nov., sp. nov., a novel Ancalomicrobiaceae-affiliated facultatively methylotrophic bacteria that feed on methanotrophs of the genus Methylococcus.</title>
        <authorList>
            <person name="Saltykova V."/>
            <person name="Danilova O.V."/>
            <person name="Oshkin I.Y."/>
            <person name="Belova S.E."/>
            <person name="Pimenov N.V."/>
            <person name="Dedysh S.N."/>
        </authorList>
    </citation>
    <scope>NUCLEOTIDE SEQUENCE</scope>
    <source>
        <strain evidence="3">S20</strain>
    </source>
</reference>
<gene>
    <name evidence="3" type="ORF">ABS361_19575</name>
</gene>
<feature type="chain" id="PRO_5043380850" evidence="2">
    <location>
        <begin position="22"/>
        <end position="124"/>
    </location>
</feature>
<evidence type="ECO:0000313" key="3">
    <source>
        <dbReference type="EMBL" id="XBY44214.1"/>
    </source>
</evidence>
<feature type="transmembrane region" description="Helical" evidence="1">
    <location>
        <begin position="101"/>
        <end position="121"/>
    </location>
</feature>